<dbReference type="InterPro" id="IPR003313">
    <property type="entry name" value="AraC-bd"/>
</dbReference>
<evidence type="ECO:0000256" key="5">
    <source>
        <dbReference type="ARBA" id="ARBA00037345"/>
    </source>
</evidence>
<dbReference type="Gene3D" id="1.10.10.60">
    <property type="entry name" value="Homeodomain-like"/>
    <property type="match status" value="1"/>
</dbReference>
<accession>A0A840UAQ4</accession>
<dbReference type="Gene3D" id="2.60.120.10">
    <property type="entry name" value="Jelly Rolls"/>
    <property type="match status" value="1"/>
</dbReference>
<dbReference type="InterPro" id="IPR018060">
    <property type="entry name" value="HTH_AraC"/>
</dbReference>
<reference evidence="7 8" key="1">
    <citation type="submission" date="2020-08" db="EMBL/GenBank/DDBJ databases">
        <title>Genomic Encyclopedia of Type Strains, Phase IV (KMG-IV): sequencing the most valuable type-strain genomes for metagenomic binning, comparative biology and taxonomic classification.</title>
        <authorList>
            <person name="Goeker M."/>
        </authorList>
    </citation>
    <scope>NUCLEOTIDE SEQUENCE [LARGE SCALE GENOMIC DNA]</scope>
    <source>
        <strain evidence="7 8">DSM 22359</strain>
    </source>
</reference>
<dbReference type="PANTHER" id="PTHR46796:SF2">
    <property type="entry name" value="TRANSCRIPTIONAL REGULATORY PROTEIN"/>
    <property type="match status" value="1"/>
</dbReference>
<comment type="function">
    <text evidence="5">Regulatory protein of the TOL plasmid xyl operons. XylS activates the xylXYZLTEGFJQKIH operon required for the degradation of toluene, m-xylene and p-xylene.</text>
</comment>
<dbReference type="InterPro" id="IPR014710">
    <property type="entry name" value="RmlC-like_jellyroll"/>
</dbReference>
<proteinExistence type="predicted"/>
<dbReference type="InterPro" id="IPR050204">
    <property type="entry name" value="AraC_XylS_family_regulators"/>
</dbReference>
<dbReference type="SMART" id="SM00342">
    <property type="entry name" value="HTH_ARAC"/>
    <property type="match status" value="1"/>
</dbReference>
<sequence>MSLTSEPRFWRDPRMPWAELRQVQDGRRVCYAPHSHTQWSMGAITGGCSTFLYRNQTHSIQKGDLVLINPDQVHACNPVQDQPWSYFMLYVDTGWLTRLRYEAGLLSSEHWQDLTPGVLSDPIWHRRYCLMAHCLMDADRDLLEKQEALVSFLSDLMVHLAETAPEPETGVPETLKAVADYLDQHATSDISLDELCDRFGYSPGYLIRAFRQHFHLTPHAYMVNRRIQLGQVQLKQGQSIANAALEAGFADQPHFQRTFKRLTASTPNQYRKA</sequence>
<dbReference type="Pfam" id="PF12833">
    <property type="entry name" value="HTH_18"/>
    <property type="match status" value="1"/>
</dbReference>
<dbReference type="GO" id="GO:0043565">
    <property type="term" value="F:sequence-specific DNA binding"/>
    <property type="evidence" value="ECO:0007669"/>
    <property type="project" value="InterPro"/>
</dbReference>
<keyword evidence="1" id="KW-0805">Transcription regulation</keyword>
<evidence type="ECO:0000256" key="1">
    <source>
        <dbReference type="ARBA" id="ARBA00023015"/>
    </source>
</evidence>
<dbReference type="Pfam" id="PF02311">
    <property type="entry name" value="AraC_binding"/>
    <property type="match status" value="1"/>
</dbReference>
<dbReference type="GO" id="GO:0009893">
    <property type="term" value="P:positive regulation of metabolic process"/>
    <property type="evidence" value="ECO:0007669"/>
    <property type="project" value="UniProtKB-ARBA"/>
</dbReference>
<dbReference type="RefSeq" id="WP_343068227.1">
    <property type="nucleotide sequence ID" value="NZ_JACHFE010000002.1"/>
</dbReference>
<dbReference type="PANTHER" id="PTHR46796">
    <property type="entry name" value="HTH-TYPE TRANSCRIPTIONAL ACTIVATOR RHAS-RELATED"/>
    <property type="match status" value="1"/>
</dbReference>
<dbReference type="SUPFAM" id="SSF51215">
    <property type="entry name" value="Regulatory protein AraC"/>
    <property type="match status" value="1"/>
</dbReference>
<organism evidence="7 8">
    <name type="scientific">Marinobacter oulmenensis</name>
    <dbReference type="NCBI Taxonomy" id="643747"/>
    <lineage>
        <taxon>Bacteria</taxon>
        <taxon>Pseudomonadati</taxon>
        <taxon>Pseudomonadota</taxon>
        <taxon>Gammaproteobacteria</taxon>
        <taxon>Pseudomonadales</taxon>
        <taxon>Marinobacteraceae</taxon>
        <taxon>Marinobacter</taxon>
    </lineage>
</organism>
<dbReference type="PROSITE" id="PS01124">
    <property type="entry name" value="HTH_ARAC_FAMILY_2"/>
    <property type="match status" value="1"/>
</dbReference>
<evidence type="ECO:0000313" key="7">
    <source>
        <dbReference type="EMBL" id="MBB5320320.1"/>
    </source>
</evidence>
<protein>
    <submittedName>
        <fullName evidence="7">AraC-like DNA-binding protein</fullName>
    </submittedName>
</protein>
<dbReference type="InterPro" id="IPR037923">
    <property type="entry name" value="HTH-like"/>
</dbReference>
<gene>
    <name evidence="7" type="ORF">HNR38_000792</name>
</gene>
<dbReference type="InterPro" id="IPR009057">
    <property type="entry name" value="Homeodomain-like_sf"/>
</dbReference>
<dbReference type="AlphaFoldDB" id="A0A840UAQ4"/>
<dbReference type="EMBL" id="JACHFE010000002">
    <property type="protein sequence ID" value="MBB5320320.1"/>
    <property type="molecule type" value="Genomic_DNA"/>
</dbReference>
<dbReference type="PROSITE" id="PS00041">
    <property type="entry name" value="HTH_ARAC_FAMILY_1"/>
    <property type="match status" value="1"/>
</dbReference>
<name>A0A840UAQ4_9GAMM</name>
<keyword evidence="4" id="KW-0804">Transcription</keyword>
<dbReference type="GO" id="GO:0003700">
    <property type="term" value="F:DNA-binding transcription factor activity"/>
    <property type="evidence" value="ECO:0007669"/>
    <property type="project" value="InterPro"/>
</dbReference>
<evidence type="ECO:0000259" key="6">
    <source>
        <dbReference type="PROSITE" id="PS01124"/>
    </source>
</evidence>
<evidence type="ECO:0000256" key="3">
    <source>
        <dbReference type="ARBA" id="ARBA00023159"/>
    </source>
</evidence>
<evidence type="ECO:0000256" key="2">
    <source>
        <dbReference type="ARBA" id="ARBA00023125"/>
    </source>
</evidence>
<evidence type="ECO:0000313" key="8">
    <source>
        <dbReference type="Proteomes" id="UP000591735"/>
    </source>
</evidence>
<keyword evidence="2 7" id="KW-0238">DNA-binding</keyword>
<feature type="domain" description="HTH araC/xylS-type" evidence="6">
    <location>
        <begin position="176"/>
        <end position="273"/>
    </location>
</feature>
<evidence type="ECO:0000256" key="4">
    <source>
        <dbReference type="ARBA" id="ARBA00023163"/>
    </source>
</evidence>
<keyword evidence="3" id="KW-0010">Activator</keyword>
<dbReference type="Proteomes" id="UP000591735">
    <property type="component" value="Unassembled WGS sequence"/>
</dbReference>
<dbReference type="InterPro" id="IPR018062">
    <property type="entry name" value="HTH_AraC-typ_CS"/>
</dbReference>
<comment type="caution">
    <text evidence="7">The sequence shown here is derived from an EMBL/GenBank/DDBJ whole genome shotgun (WGS) entry which is preliminary data.</text>
</comment>
<dbReference type="SUPFAM" id="SSF46689">
    <property type="entry name" value="Homeodomain-like"/>
    <property type="match status" value="2"/>
</dbReference>
<keyword evidence="8" id="KW-1185">Reference proteome</keyword>